<feature type="region of interest" description="Disordered" evidence="2">
    <location>
        <begin position="789"/>
        <end position="813"/>
    </location>
</feature>
<gene>
    <name evidence="4" type="ORF">D9C73_013959</name>
</gene>
<feature type="compositionally biased region" description="Polar residues" evidence="2">
    <location>
        <begin position="1348"/>
        <end position="1370"/>
    </location>
</feature>
<dbReference type="EMBL" id="CM014089">
    <property type="protein sequence ID" value="TKS79810.1"/>
    <property type="molecule type" value="Genomic_DNA"/>
</dbReference>
<dbReference type="GO" id="GO:0005829">
    <property type="term" value="C:cytosol"/>
    <property type="evidence" value="ECO:0007669"/>
    <property type="project" value="TreeGrafter"/>
</dbReference>
<feature type="domain" description="GYF" evidence="3">
    <location>
        <begin position="619"/>
        <end position="672"/>
    </location>
</feature>
<proteinExistence type="inferred from homology"/>
<dbReference type="PROSITE" id="PS50829">
    <property type="entry name" value="GYF"/>
    <property type="match status" value="1"/>
</dbReference>
<feature type="compositionally biased region" description="Low complexity" evidence="2">
    <location>
        <begin position="1005"/>
        <end position="1048"/>
    </location>
</feature>
<feature type="compositionally biased region" description="Low complexity" evidence="2">
    <location>
        <begin position="520"/>
        <end position="531"/>
    </location>
</feature>
<feature type="region of interest" description="Disordered" evidence="2">
    <location>
        <begin position="480"/>
        <end position="556"/>
    </location>
</feature>
<dbReference type="GO" id="GO:1990635">
    <property type="term" value="C:proximal dendrite"/>
    <property type="evidence" value="ECO:0007669"/>
    <property type="project" value="TreeGrafter"/>
</dbReference>
<dbReference type="InterPro" id="IPR035445">
    <property type="entry name" value="GYF-like_dom_sf"/>
</dbReference>
<evidence type="ECO:0000256" key="2">
    <source>
        <dbReference type="SAM" id="MobiDB-lite"/>
    </source>
</evidence>
<dbReference type="SMART" id="SM00444">
    <property type="entry name" value="GYF"/>
    <property type="match status" value="1"/>
</dbReference>
<protein>
    <submittedName>
        <fullName evidence="4">GYF protein 2 PERQ amino acid-rich with</fullName>
    </submittedName>
</protein>
<evidence type="ECO:0000256" key="1">
    <source>
        <dbReference type="ARBA" id="ARBA00038015"/>
    </source>
</evidence>
<feature type="region of interest" description="Disordered" evidence="2">
    <location>
        <begin position="839"/>
        <end position="1154"/>
    </location>
</feature>
<dbReference type="Gene3D" id="3.30.1490.40">
    <property type="match status" value="1"/>
</dbReference>
<feature type="compositionally biased region" description="Basic and acidic residues" evidence="2">
    <location>
        <begin position="292"/>
        <end position="305"/>
    </location>
</feature>
<evidence type="ECO:0000259" key="3">
    <source>
        <dbReference type="PROSITE" id="PS50829"/>
    </source>
</evidence>
<dbReference type="GO" id="GO:0016020">
    <property type="term" value="C:membrane"/>
    <property type="evidence" value="ECO:0007669"/>
    <property type="project" value="TreeGrafter"/>
</dbReference>
<feature type="compositionally biased region" description="Low complexity" evidence="2">
    <location>
        <begin position="973"/>
        <end position="984"/>
    </location>
</feature>
<feature type="region of interest" description="Disordered" evidence="2">
    <location>
        <begin position="1193"/>
        <end position="1228"/>
    </location>
</feature>
<sequence>MKATSQQIFVLHTGFYIRCHVTRTQPSCGKRREREREPRESHTTRIQTLCCQIKQRLRALSGGGSSSGGGGGGSGCAVASPPLSPALPKYKLADYRYGREEMLALYVKDNKVCSDLHTNDVTAEIKFTSSLLSTIKIVTEIVISLLQIPIDLHDKEFLPILQEDPLPPLALVSFTEEEQRNFSMSVNSQAVLRLTGRGGGPIAGAPRGRSTSRGRGEIEGLKSQVEKTQVGVQFCCLNNKYMMVLIGTCTDLSTVCSVYLVDAAPGHFQMNHARNNYEDGVTGLPRKHEFTRAESENWRSSRDDQNGEDDEGGWRLAGSRRDGDRWCPPSPDKCTYNLWTERLNAHVQNLFVFVRGAILRSSQSLLEEATLDHEINIGCTKLSISVFSSDGPRSAGWHPDQRRRFPFDAREDERGYRRPRSGSGSLEDERDSLPEWCLEDADEEAGTFDSSGAFLSLKKASKEPILEEAELDFKPLEECEEGLEEEDGQPKETKETETEAKREAERKDEAPPVAPPVSEPPAQSLSQSQPSRTEESERPAERQPPLELPPEPCKVPLHMPMSNSMLESHMAHISTTLAEVSAPSPSVQLQQQKPMEVPVAMNNPLPFPSSLLAPIGRPTSLPHDTDEDEGLKHFEQASPFSNQEMAEWFQAGYFTMSLLVKRGCDEVFQPLGEIMKIWGRVPFTLGPAPPPLQGDGDQERLKRQQELTALNLYQLQQLQYQYLLRQQYAQALAQQKAAALSSAPLQQQQQHQQQINLLLQQYQALKIRASESLLPPVTRSLSVPDSGSVWEMQNPSSQASCTPNLQQAAQSTWDGSSVWDLPIDSMAQAPTIEQMQQLEKTKSAKLELERREAEMRAKREEEERKRLEEALRARQEEERKRLEEEELARQKQEEALRRQREQEEAQRRQREEEERLAQEEALRRLEERRREEEERRKREEFLRKQQEEERRKQEELEALRRREEEKRAEEEAAAAAAAAALAQQQEEEQKRREQEAQRQQERQRQQQQEALRRLQQQQQQQQQLAQMKLPSSSKWGQQSSNSISQTQNALSLAEIQKLEEERERQAREEHRRQQQELLKLQHQQALQLAQQPQAKLSGWGSVAKQPAMTKSLLEIQREEAQQMKQRKDQQPPPQQHPMVTQQIRTQTRNTSLSNSVWGSVNASSCSNWGSDSSSIWGDTHNSNMGFWDEAVKEAVQQQPPQPRKASTQKNNKGNANLSNSLSGRANKKVEEEEKLLKLFQGVSKSQQDTFMQWCEQTLHTLNTANNLDVPTFASFLKEVDSPYEVHDYVRAYLGDTPEAKDFAKQFLERRAKQNANQQKQAPQNQQQAVKQQQQQQQQQDSVWGGTGSSSLYQSNHTSGQQQQRFETVTSGKKKKKQKMVRADPSLLGFSVNASSERLNMGEIETLEDF</sequence>
<feature type="compositionally biased region" description="Basic and acidic residues" evidence="2">
    <location>
        <begin position="488"/>
        <end position="510"/>
    </location>
</feature>
<feature type="region of interest" description="Disordered" evidence="2">
    <location>
        <begin position="1311"/>
        <end position="1382"/>
    </location>
</feature>
<keyword evidence="5" id="KW-1185">Reference proteome</keyword>
<feature type="region of interest" description="Disordered" evidence="2">
    <location>
        <begin position="292"/>
        <end position="323"/>
    </location>
</feature>
<dbReference type="PANTHER" id="PTHR14445">
    <property type="entry name" value="GRB10 INTERACTING GYF PROTEIN"/>
    <property type="match status" value="1"/>
</dbReference>
<feature type="compositionally biased region" description="Polar residues" evidence="2">
    <location>
        <begin position="1204"/>
        <end position="1223"/>
    </location>
</feature>
<dbReference type="Pfam" id="PF02213">
    <property type="entry name" value="GYF"/>
    <property type="match status" value="1"/>
</dbReference>
<evidence type="ECO:0000313" key="4">
    <source>
        <dbReference type="EMBL" id="TKS79810.1"/>
    </source>
</evidence>
<dbReference type="GO" id="GO:0043204">
    <property type="term" value="C:perikaryon"/>
    <property type="evidence" value="ECO:0007669"/>
    <property type="project" value="TreeGrafter"/>
</dbReference>
<dbReference type="STRING" id="240159.A0A4U5UYH0"/>
<feature type="compositionally biased region" description="Basic and acidic residues" evidence="2">
    <location>
        <begin position="839"/>
        <end position="970"/>
    </location>
</feature>
<feature type="compositionally biased region" description="Basic and acidic residues" evidence="2">
    <location>
        <begin position="1115"/>
        <end position="1129"/>
    </location>
</feature>
<dbReference type="InterPro" id="IPR003169">
    <property type="entry name" value="GYF"/>
</dbReference>
<feature type="compositionally biased region" description="Basic and acidic residues" evidence="2">
    <location>
        <begin position="399"/>
        <end position="416"/>
    </location>
</feature>
<feature type="compositionally biased region" description="Low complexity" evidence="2">
    <location>
        <begin position="1313"/>
        <end position="1339"/>
    </location>
</feature>
<dbReference type="GO" id="GO:0048009">
    <property type="term" value="P:insulin-like growth factor receptor signaling pathway"/>
    <property type="evidence" value="ECO:0007669"/>
    <property type="project" value="TreeGrafter"/>
</dbReference>
<comment type="similarity">
    <text evidence="1">Belongs to the GIGYF family.</text>
</comment>
<accession>A0A4U5UYH0</accession>
<dbReference type="Proteomes" id="UP000298787">
    <property type="component" value="Chromosome 12"/>
</dbReference>
<name>A0A4U5UYH0_COLLU</name>
<organism evidence="4 5">
    <name type="scientific">Collichthys lucidus</name>
    <name type="common">Big head croaker</name>
    <name type="synonym">Sciaena lucida</name>
    <dbReference type="NCBI Taxonomy" id="240159"/>
    <lineage>
        <taxon>Eukaryota</taxon>
        <taxon>Metazoa</taxon>
        <taxon>Chordata</taxon>
        <taxon>Craniata</taxon>
        <taxon>Vertebrata</taxon>
        <taxon>Euteleostomi</taxon>
        <taxon>Actinopterygii</taxon>
        <taxon>Neopterygii</taxon>
        <taxon>Teleostei</taxon>
        <taxon>Neoteleostei</taxon>
        <taxon>Acanthomorphata</taxon>
        <taxon>Eupercaria</taxon>
        <taxon>Sciaenidae</taxon>
        <taxon>Collichthys</taxon>
    </lineage>
</organism>
<feature type="compositionally biased region" description="Basic and acidic residues" evidence="2">
    <location>
        <begin position="987"/>
        <end position="1004"/>
    </location>
</feature>
<reference evidence="4 5" key="1">
    <citation type="submission" date="2019-01" db="EMBL/GenBank/DDBJ databases">
        <title>Genome Assembly of Collichthys lucidus.</title>
        <authorList>
            <person name="Cai M."/>
            <person name="Xiao S."/>
        </authorList>
    </citation>
    <scope>NUCLEOTIDE SEQUENCE [LARGE SCALE GENOMIC DNA]</scope>
    <source>
        <strain evidence="4">JT15FE1705JMU</strain>
        <tissue evidence="4">Muscle</tissue>
    </source>
</reference>
<feature type="compositionally biased region" description="Low complexity" evidence="2">
    <location>
        <begin position="1075"/>
        <end position="1096"/>
    </location>
</feature>
<feature type="compositionally biased region" description="Basic and acidic residues" evidence="2">
    <location>
        <begin position="1056"/>
        <end position="1074"/>
    </location>
</feature>
<dbReference type="GO" id="GO:0031982">
    <property type="term" value="C:vesicle"/>
    <property type="evidence" value="ECO:0007669"/>
    <property type="project" value="TreeGrafter"/>
</dbReference>
<feature type="compositionally biased region" description="Basic and acidic residues" evidence="2">
    <location>
        <begin position="532"/>
        <end position="541"/>
    </location>
</feature>
<dbReference type="InterPro" id="IPR051640">
    <property type="entry name" value="GRB10-interact_GYF"/>
</dbReference>
<dbReference type="SUPFAM" id="SSF55277">
    <property type="entry name" value="GYF domain"/>
    <property type="match status" value="1"/>
</dbReference>
<feature type="region of interest" description="Disordered" evidence="2">
    <location>
        <begin position="390"/>
        <end position="432"/>
    </location>
</feature>
<feature type="compositionally biased region" description="Polar residues" evidence="2">
    <location>
        <begin position="1143"/>
        <end position="1154"/>
    </location>
</feature>
<evidence type="ECO:0000313" key="5">
    <source>
        <dbReference type="Proteomes" id="UP000298787"/>
    </source>
</evidence>
<dbReference type="PANTHER" id="PTHR14445:SF38">
    <property type="entry name" value="GRB10-INTERACTING GYF PROTEIN 2"/>
    <property type="match status" value="1"/>
</dbReference>